<gene>
    <name evidence="3" type="ORF">PS718_00536</name>
</gene>
<evidence type="ECO:0000256" key="2">
    <source>
        <dbReference type="SAM" id="Phobius"/>
    </source>
</evidence>
<name>A0A5E7A407_PSEFL</name>
<feature type="coiled-coil region" evidence="1">
    <location>
        <begin position="255"/>
        <end position="282"/>
    </location>
</feature>
<sequence length="362" mass="41928">MLAWTCCNKTNIHVVPSMNAPKSGANSQKKRPIRHSINRIRAIVFTNGLISAAKLKRDPSVLMLWGQNFEQELGLTCDELRNKWVGFLCGVLVESRLRAALCKRFILLAVILINPLWTVLFRLEAVAHKLEKKARNHPDSVIQRKLTKNVCHPLDMLAYSIRLGDQPLTERSIRSLQWFSQGHWQSLALLLAILASRFVHFETLRIWLRRRFTLIFLLTCLRPELQGATRLLFQVVDGLMRQHLLDPVSAWPSSLRQFKRRLKLLRQVVRRLQRQYRISEKDTLTLIHALYIDWNGRRSVVNEFNKGPTAAYPASAYEVARILKRHHRRMYGKKGAFFGFAGLPIDPKVEQLSKHFSSAFLI</sequence>
<accession>A0A5E7A407</accession>
<dbReference type="Proteomes" id="UP000325375">
    <property type="component" value="Unassembled WGS sequence"/>
</dbReference>
<protein>
    <submittedName>
        <fullName evidence="3">Uncharacterized protein</fullName>
    </submittedName>
</protein>
<reference evidence="3 4" key="1">
    <citation type="submission" date="2019-09" db="EMBL/GenBank/DDBJ databases">
        <authorList>
            <person name="Chandra G."/>
            <person name="Truman W A."/>
        </authorList>
    </citation>
    <scope>NUCLEOTIDE SEQUENCE [LARGE SCALE GENOMIC DNA]</scope>
    <source>
        <strain evidence="3">PS718</strain>
    </source>
</reference>
<keyword evidence="2" id="KW-1133">Transmembrane helix</keyword>
<keyword evidence="2" id="KW-0472">Membrane</keyword>
<keyword evidence="1" id="KW-0175">Coiled coil</keyword>
<evidence type="ECO:0000256" key="1">
    <source>
        <dbReference type="SAM" id="Coils"/>
    </source>
</evidence>
<keyword evidence="2" id="KW-0812">Transmembrane</keyword>
<dbReference type="EMBL" id="CABVHX010000002">
    <property type="protein sequence ID" value="VVN72899.1"/>
    <property type="molecule type" value="Genomic_DNA"/>
</dbReference>
<evidence type="ECO:0000313" key="4">
    <source>
        <dbReference type="Proteomes" id="UP000325375"/>
    </source>
</evidence>
<dbReference type="AlphaFoldDB" id="A0A5E7A407"/>
<evidence type="ECO:0000313" key="3">
    <source>
        <dbReference type="EMBL" id="VVN72899.1"/>
    </source>
</evidence>
<feature type="transmembrane region" description="Helical" evidence="2">
    <location>
        <begin position="184"/>
        <end position="201"/>
    </location>
</feature>
<feature type="transmembrane region" description="Helical" evidence="2">
    <location>
        <begin position="105"/>
        <end position="123"/>
    </location>
</feature>
<proteinExistence type="predicted"/>
<organism evidence="3 4">
    <name type="scientific">Pseudomonas fluorescens</name>
    <dbReference type="NCBI Taxonomy" id="294"/>
    <lineage>
        <taxon>Bacteria</taxon>
        <taxon>Pseudomonadati</taxon>
        <taxon>Pseudomonadota</taxon>
        <taxon>Gammaproteobacteria</taxon>
        <taxon>Pseudomonadales</taxon>
        <taxon>Pseudomonadaceae</taxon>
        <taxon>Pseudomonas</taxon>
    </lineage>
</organism>